<keyword evidence="1" id="KW-0547">Nucleotide-binding</keyword>
<dbReference type="SMART" id="SM00382">
    <property type="entry name" value="AAA"/>
    <property type="match status" value="1"/>
</dbReference>
<evidence type="ECO:0000256" key="1">
    <source>
        <dbReference type="ARBA" id="ARBA00022741"/>
    </source>
</evidence>
<feature type="domain" description="AAA+ ATPase" evidence="4">
    <location>
        <begin position="279"/>
        <end position="419"/>
    </location>
</feature>
<keyword evidence="6" id="KW-1185">Reference proteome</keyword>
<dbReference type="InterPro" id="IPR041569">
    <property type="entry name" value="AAA_lid_3"/>
</dbReference>
<name>A0A9W8DWN4_9FUNG</name>
<dbReference type="EMBL" id="JANBPU010000003">
    <property type="protein sequence ID" value="KAJ1921764.1"/>
    <property type="molecule type" value="Genomic_DNA"/>
</dbReference>
<dbReference type="PANTHER" id="PTHR23077:SF27">
    <property type="entry name" value="ATPASE FAMILY GENE 2 PROTEIN HOMOLOG A"/>
    <property type="match status" value="1"/>
</dbReference>
<dbReference type="OrthoDB" id="5421at2759"/>
<dbReference type="InterPro" id="IPR003959">
    <property type="entry name" value="ATPase_AAA_core"/>
</dbReference>
<evidence type="ECO:0000313" key="6">
    <source>
        <dbReference type="Proteomes" id="UP001150538"/>
    </source>
</evidence>
<evidence type="ECO:0000313" key="5">
    <source>
        <dbReference type="EMBL" id="KAJ1921764.1"/>
    </source>
</evidence>
<dbReference type="InterPro" id="IPR003593">
    <property type="entry name" value="AAA+_ATPase"/>
</dbReference>
<evidence type="ECO:0000259" key="4">
    <source>
        <dbReference type="SMART" id="SM00382"/>
    </source>
</evidence>
<dbReference type="Pfam" id="PF00004">
    <property type="entry name" value="AAA"/>
    <property type="match status" value="1"/>
</dbReference>
<organism evidence="5 6">
    <name type="scientific">Mycoemilia scoparia</name>
    <dbReference type="NCBI Taxonomy" id="417184"/>
    <lineage>
        <taxon>Eukaryota</taxon>
        <taxon>Fungi</taxon>
        <taxon>Fungi incertae sedis</taxon>
        <taxon>Zoopagomycota</taxon>
        <taxon>Kickxellomycotina</taxon>
        <taxon>Kickxellomycetes</taxon>
        <taxon>Kickxellales</taxon>
        <taxon>Kickxellaceae</taxon>
        <taxon>Mycoemilia</taxon>
    </lineage>
</organism>
<dbReference type="GO" id="GO:0005524">
    <property type="term" value="F:ATP binding"/>
    <property type="evidence" value="ECO:0007669"/>
    <property type="project" value="UniProtKB-KW"/>
</dbReference>
<dbReference type="AlphaFoldDB" id="A0A9W8DWN4"/>
<accession>A0A9W8DWN4</accession>
<proteinExistence type="predicted"/>
<protein>
    <recommendedName>
        <fullName evidence="4">AAA+ ATPase domain-containing protein</fullName>
    </recommendedName>
</protein>
<dbReference type="InterPro" id="IPR050168">
    <property type="entry name" value="AAA_ATPase_domain"/>
</dbReference>
<dbReference type="Pfam" id="PF17862">
    <property type="entry name" value="AAA_lid_3"/>
    <property type="match status" value="1"/>
</dbReference>
<reference evidence="5" key="1">
    <citation type="submission" date="2022-07" db="EMBL/GenBank/DDBJ databases">
        <title>Phylogenomic reconstructions and comparative analyses of Kickxellomycotina fungi.</title>
        <authorList>
            <person name="Reynolds N.K."/>
            <person name="Stajich J.E."/>
            <person name="Barry K."/>
            <person name="Grigoriev I.V."/>
            <person name="Crous P."/>
            <person name="Smith M.E."/>
        </authorList>
    </citation>
    <scope>NUCLEOTIDE SEQUENCE</scope>
    <source>
        <strain evidence="5">NBRC 100468</strain>
    </source>
</reference>
<dbReference type="PANTHER" id="PTHR23077">
    <property type="entry name" value="AAA-FAMILY ATPASE"/>
    <property type="match status" value="1"/>
</dbReference>
<gene>
    <name evidence="5" type="ORF">H4219_000497</name>
</gene>
<dbReference type="Gene3D" id="1.10.8.60">
    <property type="match status" value="2"/>
</dbReference>
<dbReference type="InterPro" id="IPR027417">
    <property type="entry name" value="P-loop_NTPase"/>
</dbReference>
<dbReference type="GO" id="GO:0005737">
    <property type="term" value="C:cytoplasm"/>
    <property type="evidence" value="ECO:0007669"/>
    <property type="project" value="TreeGrafter"/>
</dbReference>
<dbReference type="Gene3D" id="3.40.50.300">
    <property type="entry name" value="P-loop containing nucleotide triphosphate hydrolases"/>
    <property type="match status" value="2"/>
</dbReference>
<keyword evidence="2" id="KW-0067">ATP-binding</keyword>
<keyword evidence="3" id="KW-0175">Coiled coil</keyword>
<comment type="caution">
    <text evidence="5">The sequence shown here is derived from an EMBL/GenBank/DDBJ whole genome shotgun (WGS) entry which is preliminary data.</text>
</comment>
<dbReference type="FunFam" id="3.40.50.300:FF:001025">
    <property type="entry name" value="ATPase family, AAA domain-containing 2B"/>
    <property type="match status" value="1"/>
</dbReference>
<dbReference type="SUPFAM" id="SSF52540">
    <property type="entry name" value="P-loop containing nucleoside triphosphate hydrolases"/>
    <property type="match status" value="2"/>
</dbReference>
<sequence>MISQDVLENIAHPKLEIDLEKVLINSISGGDISDYFQQTLDDVLERAQLVSPSIIVADHLESLIDYDNNAYPATSSLSLFTQFINRIPAGVFVISIGSDFQKSDIRLKALSEMPLIIDISIPTLETRTLLLRSIIDDLSDVLKNTLPEKYIPDGRALENQILSQIAELTSGYTARDLKSVCRQAYLLKYNDNQNLEYAHDSMDIVPLFAKLTLSTKSLLTLKDFRTPLQIVRPSQQIMFETNIPKTFWKQICGYDSEKAVIKRFIALNSGKSTKLGINPQSGLLLYGPSGCGKTFMAQAAMTECNYNVIQLKTTELYSKYFGQTEAHIRRLFKTARSIAPVIVFMDDIDMIAAKREWDSVDSSGGLQERVLSTLLNEMDGIESRNRVMFIGCTNQPQNVDDAILRPGRFDKLVKIAYPSESDRKAIFNLASKKLPLKGHIDFEDLAKKTEGFTCSQMDQLIRETGMAALRENLSSEYAEMRHFKAALDTILSQLSVKSVERDAEMHAINAFENDIEK</sequence>
<dbReference type="Proteomes" id="UP001150538">
    <property type="component" value="Unassembled WGS sequence"/>
</dbReference>
<dbReference type="GO" id="GO:0016887">
    <property type="term" value="F:ATP hydrolysis activity"/>
    <property type="evidence" value="ECO:0007669"/>
    <property type="project" value="InterPro"/>
</dbReference>
<evidence type="ECO:0000256" key="2">
    <source>
        <dbReference type="ARBA" id="ARBA00022840"/>
    </source>
</evidence>
<evidence type="ECO:0000256" key="3">
    <source>
        <dbReference type="ARBA" id="ARBA00023054"/>
    </source>
</evidence>